<name>A0A8J3FI76_9FLAO</name>
<reference evidence="2" key="1">
    <citation type="journal article" date="2014" name="Int. J. Syst. Evol. Microbiol.">
        <title>Complete genome sequence of Corynebacterium casei LMG S-19264T (=DSM 44701T), isolated from a smear-ripened cheese.</title>
        <authorList>
            <consortium name="US DOE Joint Genome Institute (JGI-PGF)"/>
            <person name="Walter F."/>
            <person name="Albersmeier A."/>
            <person name="Kalinowski J."/>
            <person name="Ruckert C."/>
        </authorList>
    </citation>
    <scope>NUCLEOTIDE SEQUENCE</scope>
    <source>
        <strain evidence="2">JCM 12862</strain>
    </source>
</reference>
<dbReference type="RefSeq" id="WP_188654346.1">
    <property type="nucleotide sequence ID" value="NZ_BMNR01000007.1"/>
</dbReference>
<feature type="transmembrane region" description="Helical" evidence="1">
    <location>
        <begin position="215"/>
        <end position="237"/>
    </location>
</feature>
<comment type="caution">
    <text evidence="2">The sequence shown here is derived from an EMBL/GenBank/DDBJ whole genome shotgun (WGS) entry which is preliminary data.</text>
</comment>
<proteinExistence type="predicted"/>
<dbReference type="Proteomes" id="UP000612329">
    <property type="component" value="Unassembled WGS sequence"/>
</dbReference>
<feature type="transmembrane region" description="Helical" evidence="1">
    <location>
        <begin position="20"/>
        <end position="41"/>
    </location>
</feature>
<evidence type="ECO:0000256" key="1">
    <source>
        <dbReference type="SAM" id="Phobius"/>
    </source>
</evidence>
<keyword evidence="1" id="KW-1133">Transmembrane helix</keyword>
<keyword evidence="3" id="KW-1185">Reference proteome</keyword>
<dbReference type="AlphaFoldDB" id="A0A8J3FI76"/>
<evidence type="ECO:0000313" key="2">
    <source>
        <dbReference type="EMBL" id="GGK32346.1"/>
    </source>
</evidence>
<gene>
    <name evidence="2" type="ORF">GCM10007962_28380</name>
</gene>
<evidence type="ECO:0000313" key="3">
    <source>
        <dbReference type="Proteomes" id="UP000612329"/>
    </source>
</evidence>
<dbReference type="EMBL" id="BMNR01000007">
    <property type="protein sequence ID" value="GGK32346.1"/>
    <property type="molecule type" value="Genomic_DNA"/>
</dbReference>
<organism evidence="2 3">
    <name type="scientific">Yeosuana aromativorans</name>
    <dbReference type="NCBI Taxonomy" id="288019"/>
    <lineage>
        <taxon>Bacteria</taxon>
        <taxon>Pseudomonadati</taxon>
        <taxon>Bacteroidota</taxon>
        <taxon>Flavobacteriia</taxon>
        <taxon>Flavobacteriales</taxon>
        <taxon>Flavobacteriaceae</taxon>
        <taxon>Yeosuana</taxon>
    </lineage>
</organism>
<reference evidence="2" key="2">
    <citation type="submission" date="2020-09" db="EMBL/GenBank/DDBJ databases">
        <authorList>
            <person name="Sun Q."/>
            <person name="Ohkuma M."/>
        </authorList>
    </citation>
    <scope>NUCLEOTIDE SEQUENCE</scope>
    <source>
        <strain evidence="2">JCM 12862</strain>
    </source>
</reference>
<protein>
    <submittedName>
        <fullName evidence="2">Uncharacterized protein</fullName>
    </submittedName>
</protein>
<keyword evidence="1" id="KW-0812">Transmembrane</keyword>
<sequence length="258" mass="29881">MDKVISLLRDFFNTLSQNDILNFVFLILAILSILISIILYVKSKKEKEPVYLLRSFNLFKGNKKSLKDLSIDYKGEKVEKLTITNVSFWNKGKMTINKNDIVEKDRLRINFPKEIKILGADIVFEKNSINGFTTYVENETNSVFFDFDYIDKNQGMKFRIYHDGLPSDEISIEGSIKGVNKIKNGEHTSEFYADKLFDNTIGLPRKIMNNTVWKLYVILFIPIVIVIFFIGSISSGLRNIFNRIPSEFVPKFDSINEN</sequence>
<accession>A0A8J3FI76</accession>
<keyword evidence="1" id="KW-0472">Membrane</keyword>